<dbReference type="Gene3D" id="2.60.120.380">
    <property type="match status" value="1"/>
</dbReference>
<keyword evidence="8" id="KW-1133">Transmembrane helix</keyword>
<keyword evidence="2 6" id="KW-0645">Protease</keyword>
<evidence type="ECO:0000256" key="8">
    <source>
        <dbReference type="SAM" id="Phobius"/>
    </source>
</evidence>
<dbReference type="InterPro" id="IPR023828">
    <property type="entry name" value="Peptidase_S8_Ser-AS"/>
</dbReference>
<feature type="active site" description="Charge relay system" evidence="5 6">
    <location>
        <position position="371"/>
    </location>
</feature>
<evidence type="ECO:0000259" key="10">
    <source>
        <dbReference type="Pfam" id="PF00082"/>
    </source>
</evidence>
<evidence type="ECO:0000313" key="12">
    <source>
        <dbReference type="EMBL" id="SZX68324.1"/>
    </source>
</evidence>
<dbReference type="InterPro" id="IPR036852">
    <property type="entry name" value="Peptidase_S8/S53_dom_sf"/>
</dbReference>
<feature type="active site" description="Charge relay system" evidence="5 6">
    <location>
        <position position="422"/>
    </location>
</feature>
<dbReference type="Gene3D" id="3.40.50.200">
    <property type="entry name" value="Peptidase S8/S53 domain"/>
    <property type="match status" value="1"/>
</dbReference>
<sequence>MRHQQRTGLWILYLLLVLLTQTRIAFAATYLRTATIDAEDWTDPVWRTRSGHHRSLLGTSDCSDPRWGILCGKVQLLLQLAEGHTSDDKKALLSSLHADGAVISGYLPRDTWLVVARLEDLRSSIYSKHVLLPFSPEYKVAPEWHPVLELVQQQQQQQQQHLLSSDQQRAAAAAQHVQLHKQVLEHALVQQLQLHIAKQHHWRSRAVTDAAWADAATAQLADNPAKLLVGVNFPDLPDAELRRLGVDASSFNPAAAAAVDWEVPLSQLVADDGRCQHHRQLCKPELLARSRMELNIAVCPQDLSEVLHWLSSQAAVHWLAPRPRLFLQNSIASMIVQDNGVSPSADYKAPDSHLFWQAGLDGKGQVIGIGDSGIDMNSCYFRDPANPFNPSPDSKEWISPNHRKVVYYYGIADTTFRDQVGHGTHTSGTLVGEDPADPTSKATGAAKGAKVAFVDISMQPTQVNAPQELDTEYFPKMYAQGARIFSDSWGSGNAEYDFQSSRVDAWLHSNQDCVSHFAAGNYGESDNLDTTITSPAVAKNVVTVGATKSLQPNYLSQTIAPVFLMSVEVKRAGKAPQYISVRLVKADFGGDGTALSGKGLKMIRASPPTACGSLDDAGSGKYKDAIVLARRGTCFFSEKMSAGTAAGAAAVVVVNDRAGGYFKMDAQDGQFTQGATPISLLAVTQRMGDELWSLFDNADSIAATIERYTDTWEAFEDIAAFSSFGPAKDGRIKPDVVCPGELASASSGQTAVSTDQQTCQIGRKSGTSMATPMVAGHAAIIRQYFMDGFYPSGAGKAADAHTPSGPLIKAVMMGGACDMKGNTEAYLPLEDSPSMRQGFGRLCLCSSLKLASKCNTNLQVVDRAVIKDKETHKYCLRSTGGDVRVMLVWYDPPAAISTGDGSSSTLINDLDLAVTSGGMGGQTLLGNHGQTKDSRNTAERVWLRNVPAGGLEITVTASINVPDGTPQNYSLVVQGAFAGELASPFNPDAAAKAAAPGACPAQQMQSSAAATAPTATAAPLTTAVLPANLTADSVKESAAAPGAVDMSAARAPDPSSAATSPDAAAGVGSPSPAADATAASPSPSPGVNSSALVDMLISTMTTPSASPAPQGRRLTWIPSPPPAMTVRVPARICNWLSAAGLAPEHNYALESDRVMAVPMGAVVVVGSCLLLMLVALIVAPSMRRYNIGRSTSLTSALHEDCMASRKRRETDDVLLEHLLPEGVDVAAAAAAPGGPSRSSSSTRSSKQANSSAPSCSGTSSSEPSTPTSPRQLRCQSQCGSSSNKHGPMSPTWPGNNLLPSAGSCPSSFAFANSAQQQPDAAAITMSGYMDAADHAGGSSFSFSRMLDGSAAPTAAAQGAGRFYSRSLSCAAGQAQQHTVLPAWLVTMSAGQDAQQQQQCPRALSAPGVPSHTTRQQQQQGGGGMLQDRSVPLLSQQQQPAVRTVRRSSSFTVALGSKQLQQQQQQQRAELTAAGLLMRHDAEMPRDQQDFSHS</sequence>
<feature type="active site" description="Charge relay system" evidence="5 6">
    <location>
        <position position="768"/>
    </location>
</feature>
<reference evidence="13 14" key="1">
    <citation type="submission" date="2016-10" db="EMBL/GenBank/DDBJ databases">
        <authorList>
            <person name="Cai Z."/>
        </authorList>
    </citation>
    <scope>NUCLEOTIDE SEQUENCE [LARGE SCALE GENOMIC DNA]</scope>
</reference>
<feature type="signal peptide" evidence="9">
    <location>
        <begin position="1"/>
        <end position="27"/>
    </location>
</feature>
<dbReference type="InterPro" id="IPR046450">
    <property type="entry name" value="PA_dom_sf"/>
</dbReference>
<dbReference type="InterPro" id="IPR008979">
    <property type="entry name" value="Galactose-bd-like_sf"/>
</dbReference>
<gene>
    <name evidence="13" type="ORF">BQ4739_LOCUS17956</name>
    <name evidence="12" type="ORF">BQ4739_LOCUS8684</name>
</gene>
<accession>A0A383WK25</accession>
<dbReference type="SUPFAM" id="SSF52743">
    <property type="entry name" value="Subtilisin-like"/>
    <property type="match status" value="1"/>
</dbReference>
<name>A0A383WK25_TETOB</name>
<feature type="compositionally biased region" description="Low complexity" evidence="7">
    <location>
        <begin position="1045"/>
        <end position="1081"/>
    </location>
</feature>
<dbReference type="EMBL" id="FNXT01001291">
    <property type="protein sequence ID" value="SZX77603.1"/>
    <property type="molecule type" value="Genomic_DNA"/>
</dbReference>
<evidence type="ECO:0000256" key="1">
    <source>
        <dbReference type="ARBA" id="ARBA00011073"/>
    </source>
</evidence>
<keyword evidence="4 6" id="KW-0720">Serine protease</keyword>
<evidence type="ECO:0000259" key="11">
    <source>
        <dbReference type="Pfam" id="PF02225"/>
    </source>
</evidence>
<feature type="region of interest" description="Disordered" evidence="7">
    <location>
        <begin position="424"/>
        <end position="443"/>
    </location>
</feature>
<keyword evidence="8" id="KW-0812">Transmembrane</keyword>
<dbReference type="InterPro" id="IPR051048">
    <property type="entry name" value="Peptidase_S8/S53_subtilisin"/>
</dbReference>
<dbReference type="Gene3D" id="3.50.30.30">
    <property type="match status" value="1"/>
</dbReference>
<keyword evidence="8" id="KW-0472">Membrane</keyword>
<dbReference type="EMBL" id="FNXT01000851">
    <property type="protein sequence ID" value="SZX68324.1"/>
    <property type="molecule type" value="Genomic_DNA"/>
</dbReference>
<dbReference type="PROSITE" id="PS51892">
    <property type="entry name" value="SUBTILASE"/>
    <property type="match status" value="1"/>
</dbReference>
<feature type="chain" id="PRO_5036072873" description="Peptidase S8/S53 domain-containing protein" evidence="9">
    <location>
        <begin position="28"/>
        <end position="1493"/>
    </location>
</feature>
<dbReference type="SUPFAM" id="SSF52025">
    <property type="entry name" value="PA domain"/>
    <property type="match status" value="1"/>
</dbReference>
<evidence type="ECO:0008006" key="15">
    <source>
        <dbReference type="Google" id="ProtNLM"/>
    </source>
</evidence>
<dbReference type="Pfam" id="PF00082">
    <property type="entry name" value="Peptidase_S8"/>
    <property type="match status" value="1"/>
</dbReference>
<dbReference type="Proteomes" id="UP000256970">
    <property type="component" value="Unassembled WGS sequence"/>
</dbReference>
<feature type="domain" description="PA" evidence="11">
    <location>
        <begin position="607"/>
        <end position="690"/>
    </location>
</feature>
<dbReference type="PRINTS" id="PR00723">
    <property type="entry name" value="SUBTILISIN"/>
</dbReference>
<dbReference type="InterPro" id="IPR000209">
    <property type="entry name" value="Peptidase_S8/S53_dom"/>
</dbReference>
<dbReference type="CDD" id="cd12087">
    <property type="entry name" value="TM_EGFR-like"/>
    <property type="match status" value="1"/>
</dbReference>
<comment type="similarity">
    <text evidence="1 6">Belongs to the peptidase S8 family.</text>
</comment>
<proteinExistence type="inferred from homology"/>
<dbReference type="PROSITE" id="PS00138">
    <property type="entry name" value="SUBTILASE_SER"/>
    <property type="match status" value="1"/>
</dbReference>
<feature type="transmembrane region" description="Helical" evidence="8">
    <location>
        <begin position="1155"/>
        <end position="1179"/>
    </location>
</feature>
<dbReference type="GO" id="GO:0004252">
    <property type="term" value="F:serine-type endopeptidase activity"/>
    <property type="evidence" value="ECO:0007669"/>
    <property type="project" value="UniProtKB-UniRule"/>
</dbReference>
<keyword evidence="3 6" id="KW-0378">Hydrolase</keyword>
<dbReference type="InterPro" id="IPR015500">
    <property type="entry name" value="Peptidase_S8_subtilisin-rel"/>
</dbReference>
<evidence type="ECO:0000256" key="9">
    <source>
        <dbReference type="SAM" id="SignalP"/>
    </source>
</evidence>
<organism evidence="13 14">
    <name type="scientific">Tetradesmus obliquus</name>
    <name type="common">Green alga</name>
    <name type="synonym">Acutodesmus obliquus</name>
    <dbReference type="NCBI Taxonomy" id="3088"/>
    <lineage>
        <taxon>Eukaryota</taxon>
        <taxon>Viridiplantae</taxon>
        <taxon>Chlorophyta</taxon>
        <taxon>core chlorophytes</taxon>
        <taxon>Chlorophyceae</taxon>
        <taxon>CS clade</taxon>
        <taxon>Sphaeropleales</taxon>
        <taxon>Scenedesmaceae</taxon>
        <taxon>Tetradesmus</taxon>
    </lineage>
</organism>
<dbReference type="STRING" id="3088.A0A383WK25"/>
<evidence type="ECO:0000256" key="4">
    <source>
        <dbReference type="ARBA" id="ARBA00022825"/>
    </source>
</evidence>
<dbReference type="PANTHER" id="PTHR43399">
    <property type="entry name" value="SUBTILISIN-RELATED"/>
    <property type="match status" value="1"/>
</dbReference>
<feature type="region of interest" description="Disordered" evidence="7">
    <location>
        <begin position="1045"/>
        <end position="1087"/>
    </location>
</feature>
<dbReference type="InterPro" id="IPR003137">
    <property type="entry name" value="PA_domain"/>
</dbReference>
<keyword evidence="14" id="KW-1185">Reference proteome</keyword>
<dbReference type="InterPro" id="IPR034058">
    <property type="entry name" value="TagA/B/C/D_pept_dom"/>
</dbReference>
<keyword evidence="9" id="KW-0732">Signal</keyword>
<dbReference type="Pfam" id="PF02225">
    <property type="entry name" value="PA"/>
    <property type="match status" value="1"/>
</dbReference>
<evidence type="ECO:0000256" key="7">
    <source>
        <dbReference type="SAM" id="MobiDB-lite"/>
    </source>
</evidence>
<protein>
    <recommendedName>
        <fullName evidence="15">Peptidase S8/S53 domain-containing protein</fullName>
    </recommendedName>
</protein>
<feature type="compositionally biased region" description="Basic and acidic residues" evidence="7">
    <location>
        <begin position="1477"/>
        <end position="1493"/>
    </location>
</feature>
<evidence type="ECO:0000256" key="5">
    <source>
        <dbReference type="PIRSR" id="PIRSR615500-1"/>
    </source>
</evidence>
<feature type="compositionally biased region" description="Low complexity" evidence="7">
    <location>
        <begin position="1229"/>
        <end position="1269"/>
    </location>
</feature>
<dbReference type="SUPFAM" id="SSF49785">
    <property type="entry name" value="Galactose-binding domain-like"/>
    <property type="match status" value="1"/>
</dbReference>
<evidence type="ECO:0000256" key="3">
    <source>
        <dbReference type="ARBA" id="ARBA00022801"/>
    </source>
</evidence>
<evidence type="ECO:0000256" key="2">
    <source>
        <dbReference type="ARBA" id="ARBA00022670"/>
    </source>
</evidence>
<evidence type="ECO:0000313" key="14">
    <source>
        <dbReference type="Proteomes" id="UP000256970"/>
    </source>
</evidence>
<dbReference type="GO" id="GO:0006508">
    <property type="term" value="P:proteolysis"/>
    <property type="evidence" value="ECO:0007669"/>
    <property type="project" value="UniProtKB-KW"/>
</dbReference>
<evidence type="ECO:0000256" key="6">
    <source>
        <dbReference type="PROSITE-ProRule" id="PRU01240"/>
    </source>
</evidence>
<feature type="domain" description="Peptidase S8/S53" evidence="10">
    <location>
        <begin position="362"/>
        <end position="789"/>
    </location>
</feature>
<feature type="compositionally biased region" description="Polar residues" evidence="7">
    <location>
        <begin position="1273"/>
        <end position="1284"/>
    </location>
</feature>
<evidence type="ECO:0000313" key="13">
    <source>
        <dbReference type="EMBL" id="SZX77603.1"/>
    </source>
</evidence>
<dbReference type="CDD" id="cd04842">
    <property type="entry name" value="Peptidases_S8_Kp43_protease"/>
    <property type="match status" value="1"/>
</dbReference>
<feature type="region of interest" description="Disordered" evidence="7">
    <location>
        <begin position="1471"/>
        <end position="1493"/>
    </location>
</feature>
<dbReference type="PANTHER" id="PTHR43399:SF4">
    <property type="entry name" value="CELL WALL-ASSOCIATED PROTEASE"/>
    <property type="match status" value="1"/>
</dbReference>
<feature type="region of interest" description="Disordered" evidence="7">
    <location>
        <begin position="1402"/>
        <end position="1427"/>
    </location>
</feature>
<feature type="region of interest" description="Disordered" evidence="7">
    <location>
        <begin position="1229"/>
        <end position="1298"/>
    </location>
</feature>